<feature type="domain" description="NAD-dependent epimerase/dehydratase" evidence="1">
    <location>
        <begin position="13"/>
        <end position="248"/>
    </location>
</feature>
<dbReference type="Gene3D" id="3.40.50.720">
    <property type="entry name" value="NAD(P)-binding Rossmann-like Domain"/>
    <property type="match status" value="1"/>
</dbReference>
<dbReference type="InterPro" id="IPR050177">
    <property type="entry name" value="Lipid_A_modif_metabolic_enz"/>
</dbReference>
<accession>A0A6G2BHS8</accession>
<dbReference type="InterPro" id="IPR001509">
    <property type="entry name" value="Epimerase_deHydtase"/>
</dbReference>
<dbReference type="EMBL" id="WIXO01000001">
    <property type="protein sequence ID" value="MTE21818.1"/>
    <property type="molecule type" value="Genomic_DNA"/>
</dbReference>
<dbReference type="RefSeq" id="WP_162466568.1">
    <property type="nucleotide sequence ID" value="NZ_WIXO01000001.1"/>
</dbReference>
<reference evidence="2 3" key="1">
    <citation type="submission" date="2019-11" db="EMBL/GenBank/DDBJ databases">
        <authorList>
            <person name="Yuan L."/>
        </authorList>
    </citation>
    <scope>NUCLEOTIDE SEQUENCE [LARGE SCALE GENOMIC DNA]</scope>
    <source>
        <strain evidence="2 3">TRM43335</strain>
    </source>
</reference>
<dbReference type="SUPFAM" id="SSF51735">
    <property type="entry name" value="NAD(P)-binding Rossmann-fold domains"/>
    <property type="match status" value="1"/>
</dbReference>
<evidence type="ECO:0000259" key="1">
    <source>
        <dbReference type="Pfam" id="PF01370"/>
    </source>
</evidence>
<proteinExistence type="predicted"/>
<dbReference type="PANTHER" id="PTHR43245">
    <property type="entry name" value="BIFUNCTIONAL POLYMYXIN RESISTANCE PROTEIN ARNA"/>
    <property type="match status" value="1"/>
</dbReference>
<keyword evidence="3" id="KW-1185">Reference proteome</keyword>
<sequence>MSRPAERAPRPLVTVLGAAGFIGSAVTALLARRPVRLRAVVRRPVAVPGPGPAELEVRPADVTDRAALADAVAGSDAVIHLLAHRAPSGSWRVPEGDRTAERVNVTVMRDLVDILGAARGDGPPPVVVFAGTVGTDGGAASDASAPANAYQRQKLAAEELLHTASARGALCGTTLRLPTVFGPPTAPGREDRGVVTAMARRALAGEPLPLWHDGSVRRDLLYVRDAARAFVAALDHAPELAGRAWTVGTGHGVPVGELFRTIAALVGARTGRPPVPVVTVDPPDSAVGADLRGVTADPSAFRAATGWRPLAQPRAALEETVAALAAADGTVALAAADGTAALAAADGTAALAAADGTAAPAAADGSYGNAYDERSQL</sequence>
<dbReference type="Proteomes" id="UP000473014">
    <property type="component" value="Unassembled WGS sequence"/>
</dbReference>
<gene>
    <name evidence="2" type="ORF">F0L17_22420</name>
</gene>
<protein>
    <submittedName>
        <fullName evidence="2">NAD-dependent epimerase/dehydratase family protein</fullName>
    </submittedName>
</protein>
<dbReference type="PANTHER" id="PTHR43245:SF13">
    <property type="entry name" value="UDP-D-APIOSE_UDP-D-XYLOSE SYNTHASE 2"/>
    <property type="match status" value="1"/>
</dbReference>
<evidence type="ECO:0000313" key="3">
    <source>
        <dbReference type="Proteomes" id="UP000473014"/>
    </source>
</evidence>
<comment type="caution">
    <text evidence="2">The sequence shown here is derived from an EMBL/GenBank/DDBJ whole genome shotgun (WGS) entry which is preliminary data.</text>
</comment>
<name>A0A6G2BHS8_9ACTN</name>
<organism evidence="2 3">
    <name type="scientific">Streptomyces taklimakanensis</name>
    <dbReference type="NCBI Taxonomy" id="2569853"/>
    <lineage>
        <taxon>Bacteria</taxon>
        <taxon>Bacillati</taxon>
        <taxon>Actinomycetota</taxon>
        <taxon>Actinomycetes</taxon>
        <taxon>Kitasatosporales</taxon>
        <taxon>Streptomycetaceae</taxon>
        <taxon>Streptomyces</taxon>
    </lineage>
</organism>
<dbReference type="AlphaFoldDB" id="A0A6G2BHS8"/>
<dbReference type="InterPro" id="IPR036291">
    <property type="entry name" value="NAD(P)-bd_dom_sf"/>
</dbReference>
<evidence type="ECO:0000313" key="2">
    <source>
        <dbReference type="EMBL" id="MTE21818.1"/>
    </source>
</evidence>
<dbReference type="Pfam" id="PF01370">
    <property type="entry name" value="Epimerase"/>
    <property type="match status" value="1"/>
</dbReference>